<evidence type="ECO:0000256" key="1">
    <source>
        <dbReference type="SAM" id="MobiDB-lite"/>
    </source>
</evidence>
<name>A0A0C9UUJ0_SPHS4</name>
<reference evidence="2 3" key="1">
    <citation type="submission" date="2014-06" db="EMBL/GenBank/DDBJ databases">
        <title>Evolutionary Origins and Diversification of the Mycorrhizal Mutualists.</title>
        <authorList>
            <consortium name="DOE Joint Genome Institute"/>
            <consortium name="Mycorrhizal Genomics Consortium"/>
            <person name="Kohler A."/>
            <person name="Kuo A."/>
            <person name="Nagy L.G."/>
            <person name="Floudas D."/>
            <person name="Copeland A."/>
            <person name="Barry K.W."/>
            <person name="Cichocki N."/>
            <person name="Veneault-Fourrey C."/>
            <person name="LaButti K."/>
            <person name="Lindquist E.A."/>
            <person name="Lipzen A."/>
            <person name="Lundell T."/>
            <person name="Morin E."/>
            <person name="Murat C."/>
            <person name="Riley R."/>
            <person name="Ohm R."/>
            <person name="Sun H."/>
            <person name="Tunlid A."/>
            <person name="Henrissat B."/>
            <person name="Grigoriev I.V."/>
            <person name="Hibbett D.S."/>
            <person name="Martin F."/>
        </authorList>
    </citation>
    <scope>NUCLEOTIDE SEQUENCE [LARGE SCALE GENOMIC DNA]</scope>
    <source>
        <strain evidence="2 3">SS14</strain>
    </source>
</reference>
<dbReference type="AlphaFoldDB" id="A0A0C9UUJ0"/>
<evidence type="ECO:0000313" key="3">
    <source>
        <dbReference type="Proteomes" id="UP000054279"/>
    </source>
</evidence>
<proteinExistence type="predicted"/>
<dbReference type="Proteomes" id="UP000054279">
    <property type="component" value="Unassembled WGS sequence"/>
</dbReference>
<protein>
    <submittedName>
        <fullName evidence="2">Uncharacterized protein</fullName>
    </submittedName>
</protein>
<accession>A0A0C9UUJ0</accession>
<dbReference type="HOGENOM" id="CLU_1741741_0_0_1"/>
<gene>
    <name evidence="2" type="ORF">M422DRAFT_46108</name>
</gene>
<feature type="region of interest" description="Disordered" evidence="1">
    <location>
        <begin position="80"/>
        <end position="99"/>
    </location>
</feature>
<evidence type="ECO:0000313" key="2">
    <source>
        <dbReference type="EMBL" id="KIJ46730.1"/>
    </source>
</evidence>
<organism evidence="2 3">
    <name type="scientific">Sphaerobolus stellatus (strain SS14)</name>
    <dbReference type="NCBI Taxonomy" id="990650"/>
    <lineage>
        <taxon>Eukaryota</taxon>
        <taxon>Fungi</taxon>
        <taxon>Dikarya</taxon>
        <taxon>Basidiomycota</taxon>
        <taxon>Agaricomycotina</taxon>
        <taxon>Agaricomycetes</taxon>
        <taxon>Phallomycetidae</taxon>
        <taxon>Geastrales</taxon>
        <taxon>Sphaerobolaceae</taxon>
        <taxon>Sphaerobolus</taxon>
    </lineage>
</organism>
<keyword evidence="3" id="KW-1185">Reference proteome</keyword>
<dbReference type="EMBL" id="KN837106">
    <property type="protein sequence ID" value="KIJ46730.1"/>
    <property type="molecule type" value="Genomic_DNA"/>
</dbReference>
<sequence length="150" mass="16866">MQGDIKPNNFCQHSDRKPPVNSLVDLGSSLFYKSGGRHIYFLKLMCHKCCNLQVSMITNDEDDIESFAYTLMGLSPDDWIPTDTESDDTPTSSSESSYHNVLPNVPRKNCYSGEFTYEPNYELIAGFLTPLPTSKVLRINIGCSECTYCV</sequence>